<evidence type="ECO:0000313" key="4">
    <source>
        <dbReference type="EMBL" id="KAA6401124.1"/>
    </source>
</evidence>
<comment type="caution">
    <text evidence="4">The sequence shown here is derived from an EMBL/GenBank/DDBJ whole genome shotgun (WGS) entry which is preliminary data.</text>
</comment>
<organism evidence="4 5">
    <name type="scientific">Streblomastix strix</name>
    <dbReference type="NCBI Taxonomy" id="222440"/>
    <lineage>
        <taxon>Eukaryota</taxon>
        <taxon>Metamonada</taxon>
        <taxon>Preaxostyla</taxon>
        <taxon>Oxymonadida</taxon>
        <taxon>Streblomastigidae</taxon>
        <taxon>Streblomastix</taxon>
    </lineage>
</organism>
<sequence>MKENAKLLRLEKCLISNIHMEEGGSIIQSNGGLNSKLEVKDCNFIQESNAPWSGSAIRHVANLPGQVLDVDGAIFKGFTADSQYNSQGGAIYIDMTAFYVALLFRRCVFAQNSAFNGGANVFIAYQKGSLRIPQNSFLGCYACTYSSVDQEKSFQYTIGNDTELFIGERDHLHSSWMRQQNNDGVWFIGNEDSNHTYNPGLKCGTPTNPCQSFAAIQSYINQESNTKAETIQFCEGTFSSPLITVPLAQASSLNIVGYGRSITEISASSIGENVLIQGQVGQSIAVEKLDLKLSQSAPNSGLVNVQGSNAGLILSEVRVSGLQYTDPSSSTLEPKYLFHSAGIVYLEDVIIENIFLKTGSIILAEQVRKIDGDLGTEWLGLRQSGIYGCYFNEITTNESRIISILDSSLQTNSISTQNNIQELNALQSNAEVKSFIVQDTIFSSCVTSVNLADTEQKGGLIHILSNGVKVDIISSEFRRCQVLGRNMVYIGWNGDDSSVSAVKTMMISDTIFTGCSSVIPGMRVVAKNILGKTSYYVMYGSNSNENENEINSVDNELYADGKPTYDEIYKHGLVYLESLIKGDKSGVSSTQYDIYGVFSAGCHSAVGSGITSLKVTLQITESVFITPMCYSNIIYLNQTRGYIDSSFFKGRNTTYHDPALLTDSGDIVDDTWALCPGKPEYYSSTTHGLVYVTNGQYEIDDGQFEQSQVGALKVDTANVILSQSSFVEPKVVEESLFDGGKYLIVCVGKSRLEITDAVINGFSEDNCSLGLNQNYEQWGLFENDASQCTFNILKDGECQVKVSSRWDIPAIPAVRLEKAQLFVNLTDEEEPLQFEIEGKNFIPLTFTVMIDILRLKTQKEIHDEVEKNKEEKTKYGQVNTQIDLMQINQHTNFRKRNEESHKNETNQDNNPQPLLPYEITNEVDYPRDKHGRIIWPPEGATEVPFLVLGSVQGIRRAAFSMKDYSWLNARDFFYGVLASNDGKRFTGENGEEGKPIVLDVEVKYGEQFINLIEVFPSKTWLYLTIVGVILFVLLIVIIILIILFLRWAEIKKAILRRGQIQKVGNQDKEINEQIAEIEEEERKKQEAKKQKKLEKKLTQQKKHYELLTPYEEEQTTDRLIGANENQSMTEFVKEHPSMVGFERNSPGIQAYAQDLNSQLNNMEQQEGISPTGSQNSRKAKKEMIQYPKQEKGTLNQQITDFFAVQKPTTIDFSAMPANDPQLRGINWGASGIPATVGLGQQGYEKTPQQLLQLQKRQEQLLSKSATQYKVPHERKRSVVQQGMPSNLPSAKKSQSSTSTLTVPYNSPMQPTNMVSPSIKQNYPISPQKPNNGHSSTQAKEVQVVMEVMEVIIISLYLGRIAWEVKKAIIIYHKVQINKNQVDLIRMDNFHQEFHCRGRIVKEVQVVKEVMEIIIIYLDRTVKEIIIIYLDRTVKEIIIIYQGRIAQEAKAAKEAITIACLDRVAKRLSQSGSHGQLPPRAPSQPGRLSTDALLVSPPLPIKEVKEFIIIIYQDKAHKEVKEVFIILFLGKIVKEVREAIIIISLDRTVKEFFIRDNIDLINKD</sequence>
<reference evidence="4 5" key="1">
    <citation type="submission" date="2019-03" db="EMBL/GenBank/DDBJ databases">
        <title>Single cell metagenomics reveals metabolic interactions within the superorganism composed of flagellate Streblomastix strix and complex community of Bacteroidetes bacteria on its surface.</title>
        <authorList>
            <person name="Treitli S.C."/>
            <person name="Kolisko M."/>
            <person name="Husnik F."/>
            <person name="Keeling P."/>
            <person name="Hampl V."/>
        </authorList>
    </citation>
    <scope>NUCLEOTIDE SEQUENCE [LARGE SCALE GENOMIC DNA]</scope>
    <source>
        <strain evidence="4">ST1C</strain>
    </source>
</reference>
<gene>
    <name evidence="4" type="ORF">EZS28_003345</name>
</gene>
<evidence type="ECO:0000256" key="2">
    <source>
        <dbReference type="SAM" id="MobiDB-lite"/>
    </source>
</evidence>
<dbReference type="Proteomes" id="UP000324800">
    <property type="component" value="Unassembled WGS sequence"/>
</dbReference>
<feature type="coiled-coil region" evidence="1">
    <location>
        <begin position="1060"/>
        <end position="1103"/>
    </location>
</feature>
<keyword evidence="3" id="KW-0472">Membrane</keyword>
<keyword evidence="3" id="KW-1133">Transmembrane helix</keyword>
<name>A0A5J4X1N4_9EUKA</name>
<feature type="compositionally biased region" description="Basic and acidic residues" evidence="2">
    <location>
        <begin position="895"/>
        <end position="905"/>
    </location>
</feature>
<evidence type="ECO:0000256" key="3">
    <source>
        <dbReference type="SAM" id="Phobius"/>
    </source>
</evidence>
<keyword evidence="1" id="KW-0175">Coiled coil</keyword>
<evidence type="ECO:0000313" key="5">
    <source>
        <dbReference type="Proteomes" id="UP000324800"/>
    </source>
</evidence>
<feature type="transmembrane region" description="Helical" evidence="3">
    <location>
        <begin position="1020"/>
        <end position="1047"/>
    </location>
</feature>
<proteinExistence type="predicted"/>
<evidence type="ECO:0000256" key="1">
    <source>
        <dbReference type="SAM" id="Coils"/>
    </source>
</evidence>
<keyword evidence="3" id="KW-0812">Transmembrane</keyword>
<protein>
    <submittedName>
        <fullName evidence="4">Uncharacterized protein</fullName>
    </submittedName>
</protein>
<dbReference type="EMBL" id="SNRW01000441">
    <property type="protein sequence ID" value="KAA6401124.1"/>
    <property type="molecule type" value="Genomic_DNA"/>
</dbReference>
<feature type="region of interest" description="Disordered" evidence="2">
    <location>
        <begin position="1266"/>
        <end position="1337"/>
    </location>
</feature>
<accession>A0A5J4X1N4</accession>
<feature type="region of interest" description="Disordered" evidence="2">
    <location>
        <begin position="895"/>
        <end position="916"/>
    </location>
</feature>
<feature type="compositionally biased region" description="Polar residues" evidence="2">
    <location>
        <begin position="1278"/>
        <end position="1337"/>
    </location>
</feature>